<accession>X1FDY2</accession>
<dbReference type="SUPFAM" id="SSF52540">
    <property type="entry name" value="P-loop containing nucleoside triphosphate hydrolases"/>
    <property type="match status" value="1"/>
</dbReference>
<dbReference type="EMBL" id="BART01040259">
    <property type="protein sequence ID" value="GAH27604.1"/>
    <property type="molecule type" value="Genomic_DNA"/>
</dbReference>
<dbReference type="InterPro" id="IPR014017">
    <property type="entry name" value="DNA_helicase_UvrD-like_C"/>
</dbReference>
<evidence type="ECO:0000259" key="5">
    <source>
        <dbReference type="PROSITE" id="PS51217"/>
    </source>
</evidence>
<evidence type="ECO:0000256" key="1">
    <source>
        <dbReference type="ARBA" id="ARBA00022741"/>
    </source>
</evidence>
<dbReference type="InterPro" id="IPR027417">
    <property type="entry name" value="P-loop_NTPase"/>
</dbReference>
<keyword evidence="2" id="KW-0378">Hydrolase</keyword>
<dbReference type="GO" id="GO:0000725">
    <property type="term" value="P:recombinational repair"/>
    <property type="evidence" value="ECO:0007669"/>
    <property type="project" value="TreeGrafter"/>
</dbReference>
<dbReference type="PANTHER" id="PTHR11070">
    <property type="entry name" value="UVRD / RECB / PCRA DNA HELICASE FAMILY MEMBER"/>
    <property type="match status" value="1"/>
</dbReference>
<dbReference type="Gene3D" id="3.40.50.300">
    <property type="entry name" value="P-loop containing nucleotide triphosphate hydrolases"/>
    <property type="match status" value="1"/>
</dbReference>
<organism evidence="6">
    <name type="scientific">marine sediment metagenome</name>
    <dbReference type="NCBI Taxonomy" id="412755"/>
    <lineage>
        <taxon>unclassified sequences</taxon>
        <taxon>metagenomes</taxon>
        <taxon>ecological metagenomes</taxon>
    </lineage>
</organism>
<dbReference type="AlphaFoldDB" id="X1FDY2"/>
<protein>
    <recommendedName>
        <fullName evidence="5">UvrD-like helicase C-terminal domain-containing protein</fullName>
    </recommendedName>
</protein>
<feature type="domain" description="UvrD-like helicase C-terminal" evidence="5">
    <location>
        <begin position="1"/>
        <end position="99"/>
    </location>
</feature>
<evidence type="ECO:0000256" key="3">
    <source>
        <dbReference type="ARBA" id="ARBA00022806"/>
    </source>
</evidence>
<name>X1FDY2_9ZZZZ</name>
<dbReference type="PROSITE" id="PS51217">
    <property type="entry name" value="UVRD_HELICASE_CTER"/>
    <property type="match status" value="1"/>
</dbReference>
<proteinExistence type="predicted"/>
<dbReference type="GO" id="GO:0003677">
    <property type="term" value="F:DNA binding"/>
    <property type="evidence" value="ECO:0007669"/>
    <property type="project" value="InterPro"/>
</dbReference>
<dbReference type="Pfam" id="PF13361">
    <property type="entry name" value="UvrD_C"/>
    <property type="match status" value="1"/>
</dbReference>
<reference evidence="6" key="1">
    <citation type="journal article" date="2014" name="Front. Microbiol.">
        <title>High frequency of phylogenetically diverse reductive dehalogenase-homologous genes in deep subseafloor sedimentary metagenomes.</title>
        <authorList>
            <person name="Kawai M."/>
            <person name="Futagami T."/>
            <person name="Toyoda A."/>
            <person name="Takaki Y."/>
            <person name="Nishi S."/>
            <person name="Hori S."/>
            <person name="Arai W."/>
            <person name="Tsubouchi T."/>
            <person name="Morono Y."/>
            <person name="Uchiyama I."/>
            <person name="Ito T."/>
            <person name="Fujiyama A."/>
            <person name="Inagaki F."/>
            <person name="Takami H."/>
        </authorList>
    </citation>
    <scope>NUCLEOTIDE SEQUENCE</scope>
    <source>
        <strain evidence="6">Expedition CK06-06</strain>
    </source>
</reference>
<evidence type="ECO:0000313" key="6">
    <source>
        <dbReference type="EMBL" id="GAH27604.1"/>
    </source>
</evidence>
<evidence type="ECO:0000256" key="4">
    <source>
        <dbReference type="ARBA" id="ARBA00022840"/>
    </source>
</evidence>
<evidence type="ECO:0000256" key="2">
    <source>
        <dbReference type="ARBA" id="ARBA00022801"/>
    </source>
</evidence>
<keyword evidence="3" id="KW-0347">Helicase</keyword>
<feature type="non-terminal residue" evidence="6">
    <location>
        <position position="1"/>
    </location>
</feature>
<keyword evidence="1" id="KW-0547">Nucleotide-binding</keyword>
<dbReference type="GO" id="GO:0005524">
    <property type="term" value="F:ATP binding"/>
    <property type="evidence" value="ECO:0007669"/>
    <property type="project" value="UniProtKB-KW"/>
</dbReference>
<sequence>LIDQGASANGIAVFYRVNSMSRVLEEAFIQNKIPYQIVRGVEFYNRKEIRDLLAYLKILVNPNDKIALLRIINTPVRGIGKTTIDRIRAYAISHNITFY</sequence>
<keyword evidence="4" id="KW-0067">ATP-binding</keyword>
<feature type="non-terminal residue" evidence="6">
    <location>
        <position position="99"/>
    </location>
</feature>
<comment type="caution">
    <text evidence="6">The sequence shown here is derived from an EMBL/GenBank/DDBJ whole genome shotgun (WGS) entry which is preliminary data.</text>
</comment>
<dbReference type="GO" id="GO:0005829">
    <property type="term" value="C:cytosol"/>
    <property type="evidence" value="ECO:0007669"/>
    <property type="project" value="TreeGrafter"/>
</dbReference>
<dbReference type="GO" id="GO:0033202">
    <property type="term" value="C:DNA helicase complex"/>
    <property type="evidence" value="ECO:0007669"/>
    <property type="project" value="TreeGrafter"/>
</dbReference>
<dbReference type="InterPro" id="IPR000212">
    <property type="entry name" value="DNA_helicase_UvrD/REP"/>
</dbReference>
<gene>
    <name evidence="6" type="ORF">S01H4_65650</name>
</gene>
<dbReference type="GO" id="GO:0016787">
    <property type="term" value="F:hydrolase activity"/>
    <property type="evidence" value="ECO:0007669"/>
    <property type="project" value="UniProtKB-KW"/>
</dbReference>
<dbReference type="Gene3D" id="1.10.486.10">
    <property type="entry name" value="PCRA, domain 4"/>
    <property type="match status" value="1"/>
</dbReference>
<dbReference type="PANTHER" id="PTHR11070:SF2">
    <property type="entry name" value="ATP-DEPENDENT DNA HELICASE SRS2"/>
    <property type="match status" value="1"/>
</dbReference>
<dbReference type="GO" id="GO:0043138">
    <property type="term" value="F:3'-5' DNA helicase activity"/>
    <property type="evidence" value="ECO:0007669"/>
    <property type="project" value="TreeGrafter"/>
</dbReference>